<dbReference type="CDD" id="cd19090">
    <property type="entry name" value="AKR_AKR15A-like"/>
    <property type="match status" value="1"/>
</dbReference>
<dbReference type="Gene3D" id="3.20.20.100">
    <property type="entry name" value="NADP-dependent oxidoreductase domain"/>
    <property type="match status" value="1"/>
</dbReference>
<keyword evidence="3" id="KW-1185">Reference proteome</keyword>
<dbReference type="Proteomes" id="UP001323798">
    <property type="component" value="Chromosome"/>
</dbReference>
<organism evidence="2 3">
    <name type="scientific">Microbacterium rhizosphaerae</name>
    <dbReference type="NCBI Taxonomy" id="1678237"/>
    <lineage>
        <taxon>Bacteria</taxon>
        <taxon>Bacillati</taxon>
        <taxon>Actinomycetota</taxon>
        <taxon>Actinomycetes</taxon>
        <taxon>Micrococcales</taxon>
        <taxon>Microbacteriaceae</taxon>
        <taxon>Microbacterium</taxon>
    </lineage>
</organism>
<dbReference type="InterPro" id="IPR020471">
    <property type="entry name" value="AKR"/>
</dbReference>
<dbReference type="EMBL" id="CP139368">
    <property type="protein sequence ID" value="WPR90398.1"/>
    <property type="molecule type" value="Genomic_DNA"/>
</dbReference>
<dbReference type="InterPro" id="IPR023210">
    <property type="entry name" value="NADP_OxRdtase_dom"/>
</dbReference>
<evidence type="ECO:0000313" key="2">
    <source>
        <dbReference type="EMBL" id="WPR90398.1"/>
    </source>
</evidence>
<accession>A0ABZ0SMP8</accession>
<dbReference type="InterPro" id="IPR036812">
    <property type="entry name" value="NAD(P)_OxRdtase_dom_sf"/>
</dbReference>
<name>A0ABZ0SMP8_9MICO</name>
<dbReference type="Pfam" id="PF00248">
    <property type="entry name" value="Aldo_ket_red"/>
    <property type="match status" value="1"/>
</dbReference>
<evidence type="ECO:0000313" key="3">
    <source>
        <dbReference type="Proteomes" id="UP001323798"/>
    </source>
</evidence>
<dbReference type="PANTHER" id="PTHR42686">
    <property type="entry name" value="GH17980P-RELATED"/>
    <property type="match status" value="1"/>
</dbReference>
<sequence>MLIGDVSPLTLGSSGLGRDADASGDAVDTARAMLASGLLVDTSNAYTGGRSEQTLGRVLAESADAERADAASRIVTKVDADPRTHRFDRDRVLRSAEESLSRLGVDRVPLLHLHDPYSVSFEEAMGPGGAVAGLIELRESHVAGAIGIAAGPAPLVARYVDTGVFDAVLVHNRYTLVDRSARAVFERAAARGMTVFNAAPFGGGILAHGAASGAGYGYRPATDELRAWVAGVEHLCELRGVTLPTLALHFSLGAPFVHSTVVGVSSPRRLVELEAMAAASIPDELWSELERLPPAPTPIDDEQDGSR</sequence>
<dbReference type="SUPFAM" id="SSF51430">
    <property type="entry name" value="NAD(P)-linked oxidoreductase"/>
    <property type="match status" value="1"/>
</dbReference>
<feature type="domain" description="NADP-dependent oxidoreductase" evidence="1">
    <location>
        <begin position="9"/>
        <end position="291"/>
    </location>
</feature>
<gene>
    <name evidence="2" type="ORF">SM116_03670</name>
</gene>
<protein>
    <submittedName>
        <fullName evidence="2">Aldo/keto reductase</fullName>
    </submittedName>
</protein>
<dbReference type="RefSeq" id="WP_320943110.1">
    <property type="nucleotide sequence ID" value="NZ_BAABEU010000011.1"/>
</dbReference>
<evidence type="ECO:0000259" key="1">
    <source>
        <dbReference type="Pfam" id="PF00248"/>
    </source>
</evidence>
<dbReference type="PANTHER" id="PTHR42686:SF1">
    <property type="entry name" value="GH17980P-RELATED"/>
    <property type="match status" value="1"/>
</dbReference>
<proteinExistence type="predicted"/>
<reference evidence="2 3" key="1">
    <citation type="submission" date="2023-11" db="EMBL/GenBank/DDBJ databases">
        <title>Genome sequence of Microbacterium rhizosphaerae KACC 19337.</title>
        <authorList>
            <person name="Choi H."/>
            <person name="Kim S."/>
            <person name="Kim Y."/>
            <person name="Kwon S.-W."/>
            <person name="Heo J."/>
        </authorList>
    </citation>
    <scope>NUCLEOTIDE SEQUENCE [LARGE SCALE GENOMIC DNA]</scope>
    <source>
        <strain evidence="2 3">KACC 19337</strain>
    </source>
</reference>